<dbReference type="EC" id="2.7.13.3" evidence="3"/>
<keyword evidence="9 24" id="KW-0418">Kinase</keyword>
<evidence type="ECO:0000256" key="11">
    <source>
        <dbReference type="ARBA" id="ARBA00022989"/>
    </source>
</evidence>
<dbReference type="InterPro" id="IPR008207">
    <property type="entry name" value="Sig_transdc_His_kin_Hpt_dom"/>
</dbReference>
<feature type="modified residue" description="4-aspartylphosphate" evidence="17">
    <location>
        <position position="581"/>
    </location>
</feature>
<dbReference type="SUPFAM" id="SSF55874">
    <property type="entry name" value="ATPase domain of HSP90 chaperone/DNA topoisomerase II/histidine kinase"/>
    <property type="match status" value="1"/>
</dbReference>
<dbReference type="CDD" id="cd17546">
    <property type="entry name" value="REC_hyHK_CKI1_RcsC-like"/>
    <property type="match status" value="2"/>
</dbReference>
<feature type="modified residue" description="Phosphohistidine" evidence="16">
    <location>
        <position position="1076"/>
    </location>
</feature>
<dbReference type="SMART" id="SM00448">
    <property type="entry name" value="REC"/>
    <property type="match status" value="3"/>
</dbReference>
<evidence type="ECO:0000256" key="14">
    <source>
        <dbReference type="ARBA" id="ARBA00064003"/>
    </source>
</evidence>
<keyword evidence="13 20" id="KW-0472">Membrane</keyword>
<evidence type="ECO:0000256" key="20">
    <source>
        <dbReference type="SAM" id="Phobius"/>
    </source>
</evidence>
<evidence type="ECO:0000256" key="17">
    <source>
        <dbReference type="PROSITE-ProRule" id="PRU00169"/>
    </source>
</evidence>
<feature type="transmembrane region" description="Helical" evidence="20">
    <location>
        <begin position="82"/>
        <end position="102"/>
    </location>
</feature>
<evidence type="ECO:0000256" key="19">
    <source>
        <dbReference type="SAM" id="MobiDB-lite"/>
    </source>
</evidence>
<dbReference type="InterPro" id="IPR001789">
    <property type="entry name" value="Sig_transdc_resp-reg_receiver"/>
</dbReference>
<feature type="transmembrane region" description="Helical" evidence="20">
    <location>
        <begin position="123"/>
        <end position="143"/>
    </location>
</feature>
<evidence type="ECO:0000259" key="22">
    <source>
        <dbReference type="PROSITE" id="PS50110"/>
    </source>
</evidence>
<dbReference type="GO" id="GO:0005524">
    <property type="term" value="F:ATP binding"/>
    <property type="evidence" value="ECO:0007669"/>
    <property type="project" value="UniProtKB-KW"/>
</dbReference>
<keyword evidence="6" id="KW-0808">Transferase</keyword>
<feature type="modified residue" description="4-aspartylphosphate" evidence="17">
    <location>
        <position position="928"/>
    </location>
</feature>
<keyword evidence="8" id="KW-0547">Nucleotide-binding</keyword>
<evidence type="ECO:0000256" key="16">
    <source>
        <dbReference type="PROSITE-ProRule" id="PRU00110"/>
    </source>
</evidence>
<feature type="region of interest" description="Disordered" evidence="19">
    <location>
        <begin position="998"/>
        <end position="1022"/>
    </location>
</feature>
<dbReference type="Pfam" id="PF02518">
    <property type="entry name" value="HATPase_c"/>
    <property type="match status" value="1"/>
</dbReference>
<dbReference type="Pfam" id="PF00072">
    <property type="entry name" value="Response_reg"/>
    <property type="match status" value="2"/>
</dbReference>
<accession>A0A369CJ54</accession>
<dbReference type="AlphaFoldDB" id="A0A369CJ54"/>
<comment type="caution">
    <text evidence="24">The sequence shown here is derived from an EMBL/GenBank/DDBJ whole genome shotgun (WGS) entry which is preliminary data.</text>
</comment>
<evidence type="ECO:0000256" key="8">
    <source>
        <dbReference type="ARBA" id="ARBA00022741"/>
    </source>
</evidence>
<dbReference type="PROSITE" id="PS50109">
    <property type="entry name" value="HIS_KIN"/>
    <property type="match status" value="1"/>
</dbReference>
<sequence length="1131" mass="123331">MAGPRCAAWMETRKGYMSTPELTHNGTILPTIAAESRPVEDHAAELLAARVSMLYDQAAKGFLATLVAAAVLAFLLVERLDYARVTGWLLAVVFIIAARYATLVAYRRTRPGPGEAARWMQRFSVGTLFSGLAWGIAGVLLFPPQSIPHQAFLALILAGLVAGAVPVLALSMRTLAAFTVLCLTPAMLQFFAQETDIQRAMGFMFVVYMVFMLSVAWRINQSMTRSLQLGFENIHLVDYLRSAKDASEQLNEGLKAEISERRKIETALKQAKEEAEQASRAKGEFLATMSHEIRTPMNGVLGTLELLADMPLGEEQRDLVSTAQSSAESLLTIINDVLDFSKIEVGQLDLEDINFDLRRTVSEVCALMGKRAEAKGVKVKWSVPERFGTQLRGDPTRLRQILLNLVGNAVKFTERGFIEVRASVLRETRADVILRLEVEDSGIGMTPQVQAQLFRPFTQGDQSMARKFGGTGLGLSIAKRLVELMGGQIGLNSQEGVGSTFWFTIRLGKPVTSSGRVRVDLRGTRVLLVIDNPETRDSIENLLRRWGASFDSADNALEAIDKLNYSARIGLSWLFDAAIIDSKLRGTDPLRLSRQIKDNRIFSPVVLLLLGSSGDTDAELDAGFEGVLAQPLRSAELFHLLATLTREPINRDTYYTGGMVPLETPQRSASEPYPATPEPADTEPPARLSGHILLVEDNPVNQSVARTMLQRLGLSVDLANNGREGVRALESGRFDVVLMDCQMPEMDGFEATAAIRRREKKDGRARQPVIAMTANAMEGDRQRCIAAGMDDYLAKPVKQMELRRMLHQWLQRTATSATEGQPAAAAAPAQPRPAGRSPLELPDLDLLADGGTTAPAAGTPPAESPAPAPAPSTETLSGRILLVEDDATNQKLARAMLTKLGLMVDMADNGRQGLHAVFGSHYDAVLMDCQMPEMDGFEATAGIRRQEQLQGLPRIPIIAMTANAMEGDRERCLEAGMDDYLSKPVKRSQLADTLRKWLPEPAHPTGPGLDTMTQTEAPSPRTPAVDKAVLVELREIMEDAFAELIQTYLRDTPTRLVAIRDAIDKTDADALRAAAHTMKSSSANLGAMPLSALAKELEALGRSGTTEGAAELFRSAAAEYTRVKQALEASL</sequence>
<evidence type="ECO:0000256" key="13">
    <source>
        <dbReference type="ARBA" id="ARBA00023136"/>
    </source>
</evidence>
<dbReference type="InterPro" id="IPR036097">
    <property type="entry name" value="HisK_dim/P_sf"/>
</dbReference>
<evidence type="ECO:0000256" key="12">
    <source>
        <dbReference type="ARBA" id="ARBA00023012"/>
    </source>
</evidence>
<dbReference type="SUPFAM" id="SSF52172">
    <property type="entry name" value="CheY-like"/>
    <property type="match status" value="3"/>
</dbReference>
<evidence type="ECO:0000313" key="25">
    <source>
        <dbReference type="Proteomes" id="UP000252707"/>
    </source>
</evidence>
<dbReference type="InterPro" id="IPR003594">
    <property type="entry name" value="HATPase_dom"/>
</dbReference>
<evidence type="ECO:0000256" key="15">
    <source>
        <dbReference type="ARBA" id="ARBA00068150"/>
    </source>
</evidence>
<evidence type="ECO:0000256" key="1">
    <source>
        <dbReference type="ARBA" id="ARBA00000085"/>
    </source>
</evidence>
<feature type="transmembrane region" description="Helical" evidence="20">
    <location>
        <begin position="198"/>
        <end position="217"/>
    </location>
</feature>
<dbReference type="PROSITE" id="PS50110">
    <property type="entry name" value="RESPONSE_REGULATORY"/>
    <property type="match status" value="3"/>
</dbReference>
<dbReference type="CDD" id="cd00082">
    <property type="entry name" value="HisKA"/>
    <property type="match status" value="1"/>
</dbReference>
<dbReference type="Pfam" id="PF01627">
    <property type="entry name" value="Hpt"/>
    <property type="match status" value="1"/>
</dbReference>
<dbReference type="Gene3D" id="1.10.287.130">
    <property type="match status" value="1"/>
</dbReference>
<feature type="compositionally biased region" description="Low complexity" evidence="19">
    <location>
        <begin position="814"/>
        <end position="861"/>
    </location>
</feature>
<evidence type="ECO:0000256" key="9">
    <source>
        <dbReference type="ARBA" id="ARBA00022777"/>
    </source>
</evidence>
<keyword evidence="4" id="KW-1003">Cell membrane</keyword>
<feature type="domain" description="Response regulatory" evidence="22">
    <location>
        <begin position="879"/>
        <end position="998"/>
    </location>
</feature>
<dbReference type="Gene3D" id="3.40.50.2300">
    <property type="match status" value="3"/>
</dbReference>
<feature type="transmembrane region" description="Helical" evidence="20">
    <location>
        <begin position="149"/>
        <end position="168"/>
    </location>
</feature>
<dbReference type="Pfam" id="PF00512">
    <property type="entry name" value="HisKA"/>
    <property type="match status" value="1"/>
</dbReference>
<dbReference type="PANTHER" id="PTHR45339">
    <property type="entry name" value="HYBRID SIGNAL TRANSDUCTION HISTIDINE KINASE J"/>
    <property type="match status" value="1"/>
</dbReference>
<dbReference type="SMART" id="SM00388">
    <property type="entry name" value="HisKA"/>
    <property type="match status" value="1"/>
</dbReference>
<proteinExistence type="predicted"/>
<evidence type="ECO:0000256" key="2">
    <source>
        <dbReference type="ARBA" id="ARBA00004651"/>
    </source>
</evidence>
<dbReference type="InterPro" id="IPR036641">
    <property type="entry name" value="HPT_dom_sf"/>
</dbReference>
<comment type="subcellular location">
    <subcellularLocation>
        <location evidence="2">Cell membrane</location>
        <topology evidence="2">Multi-pass membrane protein</topology>
    </subcellularLocation>
</comment>
<dbReference type="InterPro" id="IPR003661">
    <property type="entry name" value="HisK_dim/P_dom"/>
</dbReference>
<organism evidence="24 25">
    <name type="scientific">Thioalbus denitrificans</name>
    <dbReference type="NCBI Taxonomy" id="547122"/>
    <lineage>
        <taxon>Bacteria</taxon>
        <taxon>Pseudomonadati</taxon>
        <taxon>Pseudomonadota</taxon>
        <taxon>Gammaproteobacteria</taxon>
        <taxon>Chromatiales</taxon>
        <taxon>Ectothiorhodospiraceae</taxon>
        <taxon>Thioalbus</taxon>
    </lineage>
</organism>
<evidence type="ECO:0000256" key="4">
    <source>
        <dbReference type="ARBA" id="ARBA00022475"/>
    </source>
</evidence>
<dbReference type="Proteomes" id="UP000252707">
    <property type="component" value="Unassembled WGS sequence"/>
</dbReference>
<dbReference type="Gene3D" id="3.30.565.10">
    <property type="entry name" value="Histidine kinase-like ATPase, C-terminal domain"/>
    <property type="match status" value="1"/>
</dbReference>
<feature type="domain" description="Histidine kinase" evidence="21">
    <location>
        <begin position="288"/>
        <end position="509"/>
    </location>
</feature>
<keyword evidence="10" id="KW-0067">ATP-binding</keyword>
<gene>
    <name evidence="24" type="ORF">DFQ59_10123</name>
</gene>
<feature type="domain" description="HPt" evidence="23">
    <location>
        <begin position="1037"/>
        <end position="1130"/>
    </location>
</feature>
<keyword evidence="18" id="KW-0175">Coiled coil</keyword>
<dbReference type="PROSITE" id="PS50894">
    <property type="entry name" value="HPT"/>
    <property type="match status" value="1"/>
</dbReference>
<dbReference type="OrthoDB" id="5563233at2"/>
<dbReference type="EMBL" id="QPJY01000001">
    <property type="protein sequence ID" value="RCX32726.1"/>
    <property type="molecule type" value="Genomic_DNA"/>
</dbReference>
<dbReference type="PRINTS" id="PR00344">
    <property type="entry name" value="BCTRLSENSOR"/>
</dbReference>
<protein>
    <recommendedName>
        <fullName evidence="15">Sensory/regulatory protein RpfC</fullName>
        <ecNumber evidence="3">2.7.13.3</ecNumber>
    </recommendedName>
</protein>
<keyword evidence="11 20" id="KW-1133">Transmembrane helix</keyword>
<dbReference type="SMART" id="SM00387">
    <property type="entry name" value="HATPase_c"/>
    <property type="match status" value="1"/>
</dbReference>
<keyword evidence="25" id="KW-1185">Reference proteome</keyword>
<reference evidence="24 25" key="1">
    <citation type="submission" date="2018-07" db="EMBL/GenBank/DDBJ databases">
        <title>Genomic Encyclopedia of Type Strains, Phase IV (KMG-IV): sequencing the most valuable type-strain genomes for metagenomic binning, comparative biology and taxonomic classification.</title>
        <authorList>
            <person name="Goeker M."/>
        </authorList>
    </citation>
    <scope>NUCLEOTIDE SEQUENCE [LARGE SCALE GENOMIC DNA]</scope>
    <source>
        <strain evidence="24 25">DSM 26407</strain>
    </source>
</reference>
<dbReference type="GO" id="GO:0000155">
    <property type="term" value="F:phosphorelay sensor kinase activity"/>
    <property type="evidence" value="ECO:0007669"/>
    <property type="project" value="InterPro"/>
</dbReference>
<keyword evidence="12" id="KW-0902">Two-component regulatory system</keyword>
<name>A0A369CJ54_9GAMM</name>
<dbReference type="SMART" id="SM00073">
    <property type="entry name" value="HPT"/>
    <property type="match status" value="1"/>
</dbReference>
<evidence type="ECO:0000256" key="6">
    <source>
        <dbReference type="ARBA" id="ARBA00022679"/>
    </source>
</evidence>
<dbReference type="InterPro" id="IPR036890">
    <property type="entry name" value="HATPase_C_sf"/>
</dbReference>
<evidence type="ECO:0000259" key="23">
    <source>
        <dbReference type="PROSITE" id="PS50894"/>
    </source>
</evidence>
<feature type="domain" description="Response regulatory" evidence="22">
    <location>
        <begin position="525"/>
        <end position="645"/>
    </location>
</feature>
<dbReference type="PANTHER" id="PTHR45339:SF1">
    <property type="entry name" value="HYBRID SIGNAL TRANSDUCTION HISTIDINE KINASE J"/>
    <property type="match status" value="1"/>
</dbReference>
<dbReference type="GO" id="GO:0005886">
    <property type="term" value="C:plasma membrane"/>
    <property type="evidence" value="ECO:0007669"/>
    <property type="project" value="UniProtKB-SubCell"/>
</dbReference>
<feature type="transmembrane region" description="Helical" evidence="20">
    <location>
        <begin position="58"/>
        <end position="76"/>
    </location>
</feature>
<feature type="coiled-coil region" evidence="18">
    <location>
        <begin position="254"/>
        <end position="288"/>
    </location>
</feature>
<keyword evidence="7 20" id="KW-0812">Transmembrane</keyword>
<dbReference type="Gene3D" id="1.20.120.160">
    <property type="entry name" value="HPT domain"/>
    <property type="match status" value="1"/>
</dbReference>
<evidence type="ECO:0000256" key="5">
    <source>
        <dbReference type="ARBA" id="ARBA00022553"/>
    </source>
</evidence>
<evidence type="ECO:0000256" key="10">
    <source>
        <dbReference type="ARBA" id="ARBA00022840"/>
    </source>
</evidence>
<evidence type="ECO:0000256" key="7">
    <source>
        <dbReference type="ARBA" id="ARBA00022692"/>
    </source>
</evidence>
<evidence type="ECO:0000259" key="21">
    <source>
        <dbReference type="PROSITE" id="PS50109"/>
    </source>
</evidence>
<feature type="region of interest" description="Disordered" evidence="19">
    <location>
        <begin position="663"/>
        <end position="684"/>
    </location>
</feature>
<comment type="subunit">
    <text evidence="14">At low DSF concentrations, interacts with RpfF.</text>
</comment>
<dbReference type="InterPro" id="IPR011006">
    <property type="entry name" value="CheY-like_superfamily"/>
</dbReference>
<dbReference type="CDD" id="cd16922">
    <property type="entry name" value="HATPase_EvgS-ArcB-TorS-like"/>
    <property type="match status" value="1"/>
</dbReference>
<dbReference type="InterPro" id="IPR004358">
    <property type="entry name" value="Sig_transdc_His_kin-like_C"/>
</dbReference>
<evidence type="ECO:0000256" key="18">
    <source>
        <dbReference type="SAM" id="Coils"/>
    </source>
</evidence>
<comment type="catalytic activity">
    <reaction evidence="1">
        <text>ATP + protein L-histidine = ADP + protein N-phospho-L-histidine.</text>
        <dbReference type="EC" id="2.7.13.3"/>
    </reaction>
</comment>
<feature type="modified residue" description="4-aspartylphosphate" evidence="17">
    <location>
        <position position="740"/>
    </location>
</feature>
<keyword evidence="5 17" id="KW-0597">Phosphoprotein</keyword>
<feature type="domain" description="Response regulatory" evidence="22">
    <location>
        <begin position="691"/>
        <end position="810"/>
    </location>
</feature>
<evidence type="ECO:0000313" key="24">
    <source>
        <dbReference type="EMBL" id="RCX32726.1"/>
    </source>
</evidence>
<feature type="region of interest" description="Disordered" evidence="19">
    <location>
        <begin position="813"/>
        <end position="874"/>
    </location>
</feature>
<dbReference type="SUPFAM" id="SSF47226">
    <property type="entry name" value="Histidine-containing phosphotransfer domain, HPT domain"/>
    <property type="match status" value="1"/>
</dbReference>
<dbReference type="FunFam" id="3.30.565.10:FF:000010">
    <property type="entry name" value="Sensor histidine kinase RcsC"/>
    <property type="match status" value="1"/>
</dbReference>
<dbReference type="SUPFAM" id="SSF47384">
    <property type="entry name" value="Homodimeric domain of signal transducing histidine kinase"/>
    <property type="match status" value="1"/>
</dbReference>
<evidence type="ECO:0000256" key="3">
    <source>
        <dbReference type="ARBA" id="ARBA00012438"/>
    </source>
</evidence>
<dbReference type="InterPro" id="IPR005467">
    <property type="entry name" value="His_kinase_dom"/>
</dbReference>
<dbReference type="FunFam" id="1.10.287.130:FF:000002">
    <property type="entry name" value="Two-component osmosensing histidine kinase"/>
    <property type="match status" value="1"/>
</dbReference>
<dbReference type="CDD" id="cd00156">
    <property type="entry name" value="REC"/>
    <property type="match status" value="1"/>
</dbReference>